<dbReference type="RefSeq" id="WP_193671080.1">
    <property type="nucleotide sequence ID" value="NZ_JACDTV010000024.1"/>
</dbReference>
<comment type="function">
    <text evidence="1 10">Controls the rotational direction of flagella during chemotaxis.</text>
</comment>
<reference evidence="12 13" key="1">
    <citation type="submission" date="2021-01" db="EMBL/GenBank/DDBJ databases">
        <title>Sequencing the genomes of 1000 actinobacteria strains.</title>
        <authorList>
            <person name="Klenk H.-P."/>
        </authorList>
    </citation>
    <scope>NUCLEOTIDE SEQUENCE [LARGE SCALE GENOMIC DNA]</scope>
    <source>
        <strain evidence="12 13">DSM 18239</strain>
    </source>
</reference>
<keyword evidence="4 10" id="KW-1003">Cell membrane</keyword>
<name>A0ABS2MEH8_9ACTN</name>
<evidence type="ECO:0000313" key="13">
    <source>
        <dbReference type="Proteomes" id="UP000732378"/>
    </source>
</evidence>
<keyword evidence="12" id="KW-0282">Flagellum</keyword>
<proteinExistence type="inferred from homology"/>
<comment type="similarity">
    <text evidence="3 10">Belongs to the FliL family.</text>
</comment>
<dbReference type="InterPro" id="IPR005503">
    <property type="entry name" value="FliL"/>
</dbReference>
<keyword evidence="7 10" id="KW-0283">Flagellar rotation</keyword>
<keyword evidence="12" id="KW-0969">Cilium</keyword>
<protein>
    <recommendedName>
        <fullName evidence="10">Flagellar protein FliL</fullName>
    </recommendedName>
</protein>
<evidence type="ECO:0000256" key="11">
    <source>
        <dbReference type="SAM" id="MobiDB-lite"/>
    </source>
</evidence>
<dbReference type="Proteomes" id="UP000732378">
    <property type="component" value="Unassembled WGS sequence"/>
</dbReference>
<evidence type="ECO:0000256" key="4">
    <source>
        <dbReference type="ARBA" id="ARBA00022475"/>
    </source>
</evidence>
<evidence type="ECO:0000256" key="3">
    <source>
        <dbReference type="ARBA" id="ARBA00008281"/>
    </source>
</evidence>
<evidence type="ECO:0000256" key="10">
    <source>
        <dbReference type="RuleBase" id="RU364125"/>
    </source>
</evidence>
<keyword evidence="5 10" id="KW-0145">Chemotaxis</keyword>
<evidence type="ECO:0000256" key="2">
    <source>
        <dbReference type="ARBA" id="ARBA00004162"/>
    </source>
</evidence>
<feature type="transmembrane region" description="Helical" evidence="10">
    <location>
        <begin position="47"/>
        <end position="66"/>
    </location>
</feature>
<evidence type="ECO:0000313" key="12">
    <source>
        <dbReference type="EMBL" id="MBM7509537.1"/>
    </source>
</evidence>
<evidence type="ECO:0000256" key="8">
    <source>
        <dbReference type="ARBA" id="ARBA00022989"/>
    </source>
</evidence>
<evidence type="ECO:0000256" key="9">
    <source>
        <dbReference type="ARBA" id="ARBA00023136"/>
    </source>
</evidence>
<keyword evidence="13" id="KW-1185">Reference proteome</keyword>
<keyword evidence="6 10" id="KW-0812">Transmembrane</keyword>
<keyword evidence="12" id="KW-0966">Cell projection</keyword>
<comment type="subcellular location">
    <subcellularLocation>
        <location evidence="2">Cell membrane</location>
        <topology evidence="2">Single-pass membrane protein</topology>
    </subcellularLocation>
</comment>
<sequence>MPQIRRLVAEAEGDEFSRKPSAGSRRDMVDSPEAATEGRKGALRKKLIVALLLVAVVGGAAYWFLLRPTPVLAPEPGEVVALEPIQVNLADGPYLRVAIALQATLDVEEEVDGSRAFDAAIEVFSRLPVDEVVETKSRDILKSELKEVILELNEGELMDIYSTEFVTQ</sequence>
<organism evidence="12 13">
    <name type="scientific">Nocardioides salarius</name>
    <dbReference type="NCBI Taxonomy" id="374513"/>
    <lineage>
        <taxon>Bacteria</taxon>
        <taxon>Bacillati</taxon>
        <taxon>Actinomycetota</taxon>
        <taxon>Actinomycetes</taxon>
        <taxon>Propionibacteriales</taxon>
        <taxon>Nocardioidaceae</taxon>
        <taxon>Nocardioides</taxon>
    </lineage>
</organism>
<keyword evidence="8 10" id="KW-1133">Transmembrane helix</keyword>
<dbReference type="EMBL" id="JAFBBZ010000001">
    <property type="protein sequence ID" value="MBM7509537.1"/>
    <property type="molecule type" value="Genomic_DNA"/>
</dbReference>
<evidence type="ECO:0000256" key="6">
    <source>
        <dbReference type="ARBA" id="ARBA00022692"/>
    </source>
</evidence>
<keyword evidence="9 10" id="KW-0472">Membrane</keyword>
<evidence type="ECO:0000256" key="5">
    <source>
        <dbReference type="ARBA" id="ARBA00022500"/>
    </source>
</evidence>
<comment type="caution">
    <text evidence="12">The sequence shown here is derived from an EMBL/GenBank/DDBJ whole genome shotgun (WGS) entry which is preliminary data.</text>
</comment>
<dbReference type="Pfam" id="PF03748">
    <property type="entry name" value="FliL"/>
    <property type="match status" value="1"/>
</dbReference>
<evidence type="ECO:0000256" key="1">
    <source>
        <dbReference type="ARBA" id="ARBA00002254"/>
    </source>
</evidence>
<gene>
    <name evidence="12" type="ORF">JOE61_003351</name>
</gene>
<accession>A0ABS2MEH8</accession>
<feature type="region of interest" description="Disordered" evidence="11">
    <location>
        <begin position="1"/>
        <end position="36"/>
    </location>
</feature>
<evidence type="ECO:0000256" key="7">
    <source>
        <dbReference type="ARBA" id="ARBA00022779"/>
    </source>
</evidence>